<sequence>MDRRGKRPRTDRPFASSSQQPTPRKRPMNPERTMHNMQANRSFIEGIAHYGLGDLVEVTHMSSSPNSTNRVNLSEGKAKELFLPHSLPAIRCSKQRNTEEGSLDPSPWRDNMESLSSRNNQAQRRRAPTQKHRRSVHQRSLSLYSPSIIEDESLKSRTSIHRAPLKAHLLANPASSKRGLPSFLGG</sequence>
<feature type="compositionally biased region" description="Polar residues" evidence="1">
    <location>
        <begin position="113"/>
        <end position="122"/>
    </location>
</feature>
<evidence type="ECO:0000256" key="1">
    <source>
        <dbReference type="SAM" id="MobiDB-lite"/>
    </source>
</evidence>
<evidence type="ECO:0000313" key="3">
    <source>
        <dbReference type="Proteomes" id="UP000634136"/>
    </source>
</evidence>
<comment type="caution">
    <text evidence="2">The sequence shown here is derived from an EMBL/GenBank/DDBJ whole genome shotgun (WGS) entry which is preliminary data.</text>
</comment>
<dbReference type="EMBL" id="JAAIUW010000013">
    <property type="protein sequence ID" value="KAF7801857.1"/>
    <property type="molecule type" value="Genomic_DNA"/>
</dbReference>
<accession>A0A834SJ60</accession>
<evidence type="ECO:0000313" key="2">
    <source>
        <dbReference type="EMBL" id="KAF7801857.1"/>
    </source>
</evidence>
<proteinExistence type="predicted"/>
<feature type="compositionally biased region" description="Basic residues" evidence="1">
    <location>
        <begin position="123"/>
        <end position="137"/>
    </location>
</feature>
<protein>
    <submittedName>
        <fullName evidence="2">Uncharacterized protein</fullName>
    </submittedName>
</protein>
<dbReference type="AlphaFoldDB" id="A0A834SJ60"/>
<dbReference type="Proteomes" id="UP000634136">
    <property type="component" value="Unassembled WGS sequence"/>
</dbReference>
<name>A0A834SJ60_9FABA</name>
<feature type="region of interest" description="Disordered" evidence="1">
    <location>
        <begin position="92"/>
        <end position="140"/>
    </location>
</feature>
<gene>
    <name evidence="2" type="ORF">G2W53_040968</name>
</gene>
<feature type="region of interest" description="Disordered" evidence="1">
    <location>
        <begin position="1"/>
        <end position="32"/>
    </location>
</feature>
<organism evidence="2 3">
    <name type="scientific">Senna tora</name>
    <dbReference type="NCBI Taxonomy" id="362788"/>
    <lineage>
        <taxon>Eukaryota</taxon>
        <taxon>Viridiplantae</taxon>
        <taxon>Streptophyta</taxon>
        <taxon>Embryophyta</taxon>
        <taxon>Tracheophyta</taxon>
        <taxon>Spermatophyta</taxon>
        <taxon>Magnoliopsida</taxon>
        <taxon>eudicotyledons</taxon>
        <taxon>Gunneridae</taxon>
        <taxon>Pentapetalae</taxon>
        <taxon>rosids</taxon>
        <taxon>fabids</taxon>
        <taxon>Fabales</taxon>
        <taxon>Fabaceae</taxon>
        <taxon>Caesalpinioideae</taxon>
        <taxon>Cassia clade</taxon>
        <taxon>Senna</taxon>
    </lineage>
</organism>
<keyword evidence="3" id="KW-1185">Reference proteome</keyword>
<reference evidence="2" key="1">
    <citation type="submission" date="2020-09" db="EMBL/GenBank/DDBJ databases">
        <title>Genome-Enabled Discovery of Anthraquinone Biosynthesis in Senna tora.</title>
        <authorList>
            <person name="Kang S.-H."/>
            <person name="Pandey R.P."/>
            <person name="Lee C.-M."/>
            <person name="Sim J.-S."/>
            <person name="Jeong J.-T."/>
            <person name="Choi B.-S."/>
            <person name="Jung M."/>
            <person name="Ginzburg D."/>
            <person name="Zhao K."/>
            <person name="Won S.Y."/>
            <person name="Oh T.-J."/>
            <person name="Yu Y."/>
            <person name="Kim N.-H."/>
            <person name="Lee O.R."/>
            <person name="Lee T.-H."/>
            <person name="Bashyal P."/>
            <person name="Kim T.-S."/>
            <person name="Lee W.-H."/>
            <person name="Kawkins C."/>
            <person name="Kim C.-K."/>
            <person name="Kim J.S."/>
            <person name="Ahn B.O."/>
            <person name="Rhee S.Y."/>
            <person name="Sohng J.K."/>
        </authorList>
    </citation>
    <scope>NUCLEOTIDE SEQUENCE</scope>
    <source>
        <tissue evidence="2">Leaf</tissue>
    </source>
</reference>
<feature type="compositionally biased region" description="Basic and acidic residues" evidence="1">
    <location>
        <begin position="1"/>
        <end position="12"/>
    </location>
</feature>